<dbReference type="EMBL" id="JAHEWS010000042">
    <property type="protein sequence ID" value="MBT1589544.1"/>
    <property type="molecule type" value="Genomic_DNA"/>
</dbReference>
<evidence type="ECO:0000313" key="2">
    <source>
        <dbReference type="EMBL" id="MBT1589544.1"/>
    </source>
</evidence>
<evidence type="ECO:0000313" key="3">
    <source>
        <dbReference type="Proteomes" id="UP001519641"/>
    </source>
</evidence>
<proteinExistence type="predicted"/>
<sequence>MEGLVSEYRTELREYPLVRDLLGAVFDQDWREHCNGVENVCEDLLDDEPHHLRSARVEPIEAFLATRSETEADEVIRASETGVGPRAHAGMSGRGGCWLCRIVCVSRQRNDDFARKVAVRARSERPPDPG</sequence>
<keyword evidence="3" id="KW-1185">Reference proteome</keyword>
<reference evidence="2 3" key="1">
    <citation type="submission" date="2021-05" db="EMBL/GenBank/DDBJ databases">
        <title>Whole genome sequence of Curtobacterium flaccumfaciens pv. flaccumfaciens strain CFBP 8819.</title>
        <authorList>
            <person name="Osdaghi E."/>
            <person name="Taghouti G."/>
            <person name="Portier P."/>
            <person name="Fazliarab A."/>
            <person name="Taghavi S.M."/>
            <person name="Briand M."/>
            <person name="Le-Saux M."/>
            <person name="Jacques M.-A."/>
        </authorList>
    </citation>
    <scope>NUCLEOTIDE SEQUENCE [LARGE SCALE GENOMIC DNA]</scope>
    <source>
        <strain evidence="2 3">CFBP 8819</strain>
    </source>
</reference>
<organism evidence="2 3">
    <name type="scientific">Curtobacterium aurantiacum</name>
    <dbReference type="NCBI Taxonomy" id="3236919"/>
    <lineage>
        <taxon>Bacteria</taxon>
        <taxon>Bacillati</taxon>
        <taxon>Actinomycetota</taxon>
        <taxon>Actinomycetes</taxon>
        <taxon>Micrococcales</taxon>
        <taxon>Microbacteriaceae</taxon>
        <taxon>Curtobacterium</taxon>
    </lineage>
</organism>
<name>A0ABS5VJ82_9MICO</name>
<gene>
    <name evidence="2" type="ORF">KK097_17150</name>
</gene>
<dbReference type="Proteomes" id="UP001519641">
    <property type="component" value="Unassembled WGS sequence"/>
</dbReference>
<dbReference type="InterPro" id="IPR041129">
    <property type="entry name" value="CdiI_2"/>
</dbReference>
<dbReference type="RefSeq" id="WP_214545559.1">
    <property type="nucleotide sequence ID" value="NZ_JAHEWS010000042.1"/>
</dbReference>
<accession>A0ABS5VJ82</accession>
<evidence type="ECO:0000259" key="1">
    <source>
        <dbReference type="Pfam" id="PF18593"/>
    </source>
</evidence>
<comment type="caution">
    <text evidence="2">The sequence shown here is derived from an EMBL/GenBank/DDBJ whole genome shotgun (WGS) entry which is preliminary data.</text>
</comment>
<dbReference type="Pfam" id="PF18593">
    <property type="entry name" value="CdiI_2"/>
    <property type="match status" value="1"/>
</dbReference>
<feature type="domain" description="CdiI immunity protein" evidence="1">
    <location>
        <begin position="14"/>
        <end position="87"/>
    </location>
</feature>
<protein>
    <recommendedName>
        <fullName evidence="1">CdiI immunity protein domain-containing protein</fullName>
    </recommendedName>
</protein>